<dbReference type="Proteomes" id="UP000224203">
    <property type="component" value="Unassembled WGS sequence"/>
</dbReference>
<gene>
    <name evidence="3" type="ORF">COC69_26160</name>
</gene>
<feature type="region of interest" description="Disordered" evidence="1">
    <location>
        <begin position="134"/>
        <end position="153"/>
    </location>
</feature>
<dbReference type="PANTHER" id="PTHR37293:SF7">
    <property type="entry name" value="HYPOTHETICAL PHAGE PROTEIN"/>
    <property type="match status" value="1"/>
</dbReference>
<dbReference type="EMBL" id="NULI01000168">
    <property type="protein sequence ID" value="PGS69053.1"/>
    <property type="molecule type" value="Genomic_DNA"/>
</dbReference>
<evidence type="ECO:0000313" key="4">
    <source>
        <dbReference type="Proteomes" id="UP000224203"/>
    </source>
</evidence>
<evidence type="ECO:0000313" key="3">
    <source>
        <dbReference type="EMBL" id="PGS69053.1"/>
    </source>
</evidence>
<evidence type="ECO:0000256" key="1">
    <source>
        <dbReference type="SAM" id="MobiDB-lite"/>
    </source>
</evidence>
<dbReference type="RefSeq" id="WP_098783510.1">
    <property type="nucleotide sequence ID" value="NZ_NULI01000168.1"/>
</dbReference>
<accession>A0A9X7GTQ0</accession>
<sequence>MSNIKWIKLSTSMFEDEKIKLIESLPEADTILIIWIKLLSLAGKTNATGGVYLNENIPYTDEMLATIFDRPLQTVRLALTTFEQYGMIDITNHNFIFIANWEKHQNVEGMEKIREQNRLRKQKQRERERQVQLEMSRDSHVTITESHATEEDKELDKEIDIQKETEKEKYQSIFQYWNEKNIIKHRTLSTKTASKIKARLNNFSVEELQQAIDHYHTVLTRPEYFWEYRWSLQDFLRSDENVEKFLDIAYLKGLRKKGFQNNSAFPTSQSSGQLPTAKGISENQVDVDDIYAELGDDI</sequence>
<evidence type="ECO:0000259" key="2">
    <source>
        <dbReference type="Pfam" id="PF09681"/>
    </source>
</evidence>
<feature type="domain" description="Phage replisome organiser N-terminal" evidence="2">
    <location>
        <begin position="6"/>
        <end position="126"/>
    </location>
</feature>
<protein>
    <submittedName>
        <fullName evidence="3">Replication protein</fullName>
    </submittedName>
</protein>
<dbReference type="PANTHER" id="PTHR37293">
    <property type="entry name" value="PHAGE REPLICATION PROTEIN-RELATED"/>
    <property type="match status" value="1"/>
</dbReference>
<organism evidence="3 4">
    <name type="scientific">Bacillus cereus</name>
    <dbReference type="NCBI Taxonomy" id="1396"/>
    <lineage>
        <taxon>Bacteria</taxon>
        <taxon>Bacillati</taxon>
        <taxon>Bacillota</taxon>
        <taxon>Bacilli</taxon>
        <taxon>Bacillales</taxon>
        <taxon>Bacillaceae</taxon>
        <taxon>Bacillus</taxon>
        <taxon>Bacillus cereus group</taxon>
    </lineage>
</organism>
<name>A0A9X7GTQ0_BACCE</name>
<dbReference type="AlphaFoldDB" id="A0A9X7GTQ0"/>
<dbReference type="NCBIfam" id="TIGR01714">
    <property type="entry name" value="phage_rep_org_N"/>
    <property type="match status" value="1"/>
</dbReference>
<proteinExistence type="predicted"/>
<dbReference type="InterPro" id="IPR010056">
    <property type="entry name" value="Phage_rep_org__N"/>
</dbReference>
<dbReference type="InterPro" id="IPR053162">
    <property type="entry name" value="DnaD"/>
</dbReference>
<reference evidence="3 4" key="1">
    <citation type="submission" date="2017-09" db="EMBL/GenBank/DDBJ databases">
        <title>Large-scale bioinformatics analysis of Bacillus genomes uncovers conserved roles of natural products in bacterial physiology.</title>
        <authorList>
            <consortium name="Agbiome Team Llc"/>
            <person name="Bleich R.M."/>
            <person name="Grubbs K.J."/>
            <person name="Santa Maria K.C."/>
            <person name="Allen S.E."/>
            <person name="Farag S."/>
            <person name="Shank E.A."/>
            <person name="Bowers A."/>
        </authorList>
    </citation>
    <scope>NUCLEOTIDE SEQUENCE [LARGE SCALE GENOMIC DNA]</scope>
    <source>
        <strain evidence="3 4">AFS041711</strain>
    </source>
</reference>
<comment type="caution">
    <text evidence="3">The sequence shown here is derived from an EMBL/GenBank/DDBJ whole genome shotgun (WGS) entry which is preliminary data.</text>
</comment>
<dbReference type="Pfam" id="PF09681">
    <property type="entry name" value="Phage_rep_org_N"/>
    <property type="match status" value="1"/>
</dbReference>